<feature type="region of interest" description="Disordered" evidence="4">
    <location>
        <begin position="515"/>
        <end position="538"/>
    </location>
</feature>
<dbReference type="GeneID" id="17321542"/>
<dbReference type="Proteomes" id="UP000012073">
    <property type="component" value="Unassembled WGS sequence"/>
</dbReference>
<dbReference type="KEGG" id="ccp:CHC_T00002633001"/>
<dbReference type="InterPro" id="IPR019734">
    <property type="entry name" value="TPR_rpt"/>
</dbReference>
<dbReference type="PROSITE" id="PS50293">
    <property type="entry name" value="TPR_REGION"/>
    <property type="match status" value="1"/>
</dbReference>
<feature type="compositionally biased region" description="Polar residues" evidence="4">
    <location>
        <begin position="357"/>
        <end position="372"/>
    </location>
</feature>
<feature type="compositionally biased region" description="Basic and acidic residues" evidence="4">
    <location>
        <begin position="520"/>
        <end position="534"/>
    </location>
</feature>
<dbReference type="InterPro" id="IPR011990">
    <property type="entry name" value="TPR-like_helical_dom_sf"/>
</dbReference>
<reference evidence="6" key="1">
    <citation type="journal article" date="2013" name="Proc. Natl. Acad. Sci. U.S.A.">
        <title>Genome structure and metabolic features in the red seaweed Chondrus crispus shed light on evolution of the Archaeplastida.</title>
        <authorList>
            <person name="Collen J."/>
            <person name="Porcel B."/>
            <person name="Carre W."/>
            <person name="Ball S.G."/>
            <person name="Chaparro C."/>
            <person name="Tonon T."/>
            <person name="Barbeyron T."/>
            <person name="Michel G."/>
            <person name="Noel B."/>
            <person name="Valentin K."/>
            <person name="Elias M."/>
            <person name="Artiguenave F."/>
            <person name="Arun A."/>
            <person name="Aury J.M."/>
            <person name="Barbosa-Neto J.F."/>
            <person name="Bothwell J.H."/>
            <person name="Bouget F.Y."/>
            <person name="Brillet L."/>
            <person name="Cabello-Hurtado F."/>
            <person name="Capella-Gutierrez S."/>
            <person name="Charrier B."/>
            <person name="Cladiere L."/>
            <person name="Cock J.M."/>
            <person name="Coelho S.M."/>
            <person name="Colleoni C."/>
            <person name="Czjzek M."/>
            <person name="Da Silva C."/>
            <person name="Delage L."/>
            <person name="Denoeud F."/>
            <person name="Deschamps P."/>
            <person name="Dittami S.M."/>
            <person name="Gabaldon T."/>
            <person name="Gachon C.M."/>
            <person name="Groisillier A."/>
            <person name="Herve C."/>
            <person name="Jabbari K."/>
            <person name="Katinka M."/>
            <person name="Kloareg B."/>
            <person name="Kowalczyk N."/>
            <person name="Labadie K."/>
            <person name="Leblanc C."/>
            <person name="Lopez P.J."/>
            <person name="McLachlan D.H."/>
            <person name="Meslet-Cladiere L."/>
            <person name="Moustafa A."/>
            <person name="Nehr Z."/>
            <person name="Nyvall Collen P."/>
            <person name="Panaud O."/>
            <person name="Partensky F."/>
            <person name="Poulain J."/>
            <person name="Rensing S.A."/>
            <person name="Rousvoal S."/>
            <person name="Samson G."/>
            <person name="Symeonidi A."/>
            <person name="Weissenbach J."/>
            <person name="Zambounis A."/>
            <person name="Wincker P."/>
            <person name="Boyen C."/>
        </authorList>
    </citation>
    <scope>NUCLEOTIDE SEQUENCE [LARGE SCALE GENOMIC DNA]</scope>
    <source>
        <strain evidence="6">cv. Stackhouse</strain>
    </source>
</reference>
<dbReference type="PhylomeDB" id="R7Q972"/>
<keyword evidence="1" id="KW-0677">Repeat</keyword>
<dbReference type="Gene3D" id="1.25.40.10">
    <property type="entry name" value="Tetratricopeptide repeat domain"/>
    <property type="match status" value="3"/>
</dbReference>
<dbReference type="PROSITE" id="PS50005">
    <property type="entry name" value="TPR"/>
    <property type="match status" value="2"/>
</dbReference>
<feature type="region of interest" description="Disordered" evidence="4">
    <location>
        <begin position="334"/>
        <end position="379"/>
    </location>
</feature>
<organism evidence="5 6">
    <name type="scientific">Chondrus crispus</name>
    <name type="common">Carrageen Irish moss</name>
    <name type="synonym">Polymorpha crispa</name>
    <dbReference type="NCBI Taxonomy" id="2769"/>
    <lineage>
        <taxon>Eukaryota</taxon>
        <taxon>Rhodophyta</taxon>
        <taxon>Florideophyceae</taxon>
        <taxon>Rhodymeniophycidae</taxon>
        <taxon>Gigartinales</taxon>
        <taxon>Gigartinaceae</taxon>
        <taxon>Chondrus</taxon>
    </lineage>
</organism>
<dbReference type="STRING" id="2769.R7Q972"/>
<dbReference type="Pfam" id="PF13181">
    <property type="entry name" value="TPR_8"/>
    <property type="match status" value="2"/>
</dbReference>
<sequence length="686" mass="75854">MEQNPSRNPPPPPPLPPPDEDEIAPAPQPPRPLQVPLPELDESPPHPWNDVNEKQLRSALIGACKRMPRNAEAHFHLGLMYMRKCDGEEALRSFQHCKQIYNERLDQYKTQSIEPPMQLLSCIARLRSHSAQAAHLEAMSSYEREERTPMLTRLHRDLVVATNMDNTQPDVWNAIAMLHLSEGGYEGARDILKLIRTSCPEYLDALSNLGLAELALGNEESAVSCFQKVILCDKGHAEALSNYGVVLLKHGIYDAAIRAFEGAVKGSTAQGRGLSFAWGGLAVARGAIGLLEEAEKAAHEAERTADPPNKARFSMLLTSIRARRVTARMRRGVTSYPPQLLKGDGLESPPQVKQELSEQPSQSRYGSNSPLSGASEDPRPAVEAAVLRLRALARDIKSSSSKTALGAVLRLRHEYSWEDSGNRNFGAEAAERLVEALESNDSDVAAWVQLSLLQMGTGEYQEARDFAAQAVARSGEMESAWNALAVSNQLNDDVPEAQKAYEKAIEIVTRKYNKNNNRRLPHEHESGDRGKTSETDSQDIIRALTSDPLLPVEEENEGKGIQAETLLEDLNDAGLQSLASLYNNYGNLKRQEGRSFSEALHAYNTSLKLGGENALVYNNLALLYISAGRMSDATSMLEHALKLEPQLECAISNRLKLRALIRRKERESEEKQDYSSDLGFGEIDCL</sequence>
<dbReference type="SUPFAM" id="SSF48452">
    <property type="entry name" value="TPR-like"/>
    <property type="match status" value="2"/>
</dbReference>
<dbReference type="EMBL" id="HG001666">
    <property type="protein sequence ID" value="CDF34000.1"/>
    <property type="molecule type" value="Genomic_DNA"/>
</dbReference>
<dbReference type="SMART" id="SM00028">
    <property type="entry name" value="TPR"/>
    <property type="match status" value="9"/>
</dbReference>
<dbReference type="InterPro" id="IPR051685">
    <property type="entry name" value="Ycf3/AcsC/BcsC/TPR_MFPF"/>
</dbReference>
<dbReference type="Gramene" id="CDF34000">
    <property type="protein sequence ID" value="CDF34000"/>
    <property type="gene ID" value="CHC_T00002633001"/>
</dbReference>
<proteinExistence type="predicted"/>
<dbReference type="RefSeq" id="XP_005713819.1">
    <property type="nucleotide sequence ID" value="XM_005713762.1"/>
</dbReference>
<evidence type="ECO:0000313" key="6">
    <source>
        <dbReference type="Proteomes" id="UP000012073"/>
    </source>
</evidence>
<feature type="compositionally biased region" description="Pro residues" evidence="4">
    <location>
        <begin position="26"/>
        <end position="35"/>
    </location>
</feature>
<gene>
    <name evidence="5" type="ORF">CHC_T00002633001</name>
</gene>
<evidence type="ECO:0000256" key="2">
    <source>
        <dbReference type="ARBA" id="ARBA00022803"/>
    </source>
</evidence>
<name>R7Q972_CHOCR</name>
<dbReference type="OrthoDB" id="9991317at2759"/>
<feature type="compositionally biased region" description="Pro residues" evidence="4">
    <location>
        <begin position="7"/>
        <end position="17"/>
    </location>
</feature>
<dbReference type="PANTHER" id="PTHR44943:SF4">
    <property type="entry name" value="TPR REPEAT-CONTAINING PROTEIN MJ0798"/>
    <property type="match status" value="1"/>
</dbReference>
<dbReference type="AlphaFoldDB" id="R7Q972"/>
<evidence type="ECO:0000256" key="1">
    <source>
        <dbReference type="ARBA" id="ARBA00022737"/>
    </source>
</evidence>
<protein>
    <recommendedName>
        <fullName evidence="7">TPR repeat-containing protein</fullName>
    </recommendedName>
</protein>
<dbReference type="Pfam" id="PF13432">
    <property type="entry name" value="TPR_16"/>
    <property type="match status" value="1"/>
</dbReference>
<feature type="repeat" description="TPR" evidence="3">
    <location>
        <begin position="614"/>
        <end position="647"/>
    </location>
</feature>
<feature type="region of interest" description="Disordered" evidence="4">
    <location>
        <begin position="1"/>
        <end position="50"/>
    </location>
</feature>
<dbReference type="OMA" id="QRRSCNE"/>
<dbReference type="PANTHER" id="PTHR44943">
    <property type="entry name" value="CELLULOSE SYNTHASE OPERON PROTEIN C"/>
    <property type="match status" value="1"/>
</dbReference>
<accession>R7Q972</accession>
<feature type="repeat" description="TPR" evidence="3">
    <location>
        <begin position="71"/>
        <end position="104"/>
    </location>
</feature>
<keyword evidence="6" id="KW-1185">Reference proteome</keyword>
<evidence type="ECO:0000313" key="5">
    <source>
        <dbReference type="EMBL" id="CDF34000.1"/>
    </source>
</evidence>
<keyword evidence="2 3" id="KW-0802">TPR repeat</keyword>
<evidence type="ECO:0000256" key="3">
    <source>
        <dbReference type="PROSITE-ProRule" id="PRU00339"/>
    </source>
</evidence>
<evidence type="ECO:0008006" key="7">
    <source>
        <dbReference type="Google" id="ProtNLM"/>
    </source>
</evidence>
<evidence type="ECO:0000256" key="4">
    <source>
        <dbReference type="SAM" id="MobiDB-lite"/>
    </source>
</evidence>